<gene>
    <name evidence="2" type="ORF">GHT06_010396</name>
</gene>
<keyword evidence="1" id="KW-0812">Transmembrane</keyword>
<dbReference type="AlphaFoldDB" id="A0AAD5LJ20"/>
<organism evidence="2 3">
    <name type="scientific">Daphnia sinensis</name>
    <dbReference type="NCBI Taxonomy" id="1820382"/>
    <lineage>
        <taxon>Eukaryota</taxon>
        <taxon>Metazoa</taxon>
        <taxon>Ecdysozoa</taxon>
        <taxon>Arthropoda</taxon>
        <taxon>Crustacea</taxon>
        <taxon>Branchiopoda</taxon>
        <taxon>Diplostraca</taxon>
        <taxon>Cladocera</taxon>
        <taxon>Anomopoda</taxon>
        <taxon>Daphniidae</taxon>
        <taxon>Daphnia</taxon>
        <taxon>Daphnia similis group</taxon>
    </lineage>
</organism>
<feature type="transmembrane region" description="Helical" evidence="1">
    <location>
        <begin position="23"/>
        <end position="41"/>
    </location>
</feature>
<keyword evidence="1" id="KW-1133">Transmembrane helix</keyword>
<evidence type="ECO:0000313" key="2">
    <source>
        <dbReference type="EMBL" id="KAI9562940.1"/>
    </source>
</evidence>
<reference evidence="2 3" key="1">
    <citation type="submission" date="2022-05" db="EMBL/GenBank/DDBJ databases">
        <title>A multi-omics perspective on studying reproductive biology in Daphnia sinensis.</title>
        <authorList>
            <person name="Jia J."/>
        </authorList>
    </citation>
    <scope>NUCLEOTIDE SEQUENCE [LARGE SCALE GENOMIC DNA]</scope>
    <source>
        <strain evidence="2 3">WSL</strain>
    </source>
</reference>
<name>A0AAD5LJ20_9CRUS</name>
<sequence length="330" mass="38097">MRYSGNADWLHVRRFLPFVLNRSVKLVIVGLVAIVLCVHLFPADDSNHQVEAKAFRRGHQHGSPFKSVCSRDADERGPHQKIIAYSLYGNLSAPKFASKYLRFFRETLNSVPLAYPGWVVRIYHNLTMDDDEGWKVLENTIDFGDHIDLCNATELIKKHNLADLFAMTWRWLPLLDEMVDTLMSRDSDSKIIVREQDAVREWLASNRTFHIMRDHPFHCVPIVGCCWGVKVSQGRSTIVDAAQKMFHENHRHEYGYDQQLLNRLFWPIAETSMVAHDSYCCESIPNGQPYPTQRKDGLFVGGREFPEEELETPCPIKCRPANTTSEWSFC</sequence>
<dbReference type="Proteomes" id="UP000820818">
    <property type="component" value="Linkage Group LG2"/>
</dbReference>
<proteinExistence type="predicted"/>
<keyword evidence="3" id="KW-1185">Reference proteome</keyword>
<evidence type="ECO:0000256" key="1">
    <source>
        <dbReference type="SAM" id="Phobius"/>
    </source>
</evidence>
<dbReference type="EMBL" id="WJBH02000002">
    <property type="protein sequence ID" value="KAI9562940.1"/>
    <property type="molecule type" value="Genomic_DNA"/>
</dbReference>
<keyword evidence="1" id="KW-0472">Membrane</keyword>
<accession>A0AAD5LJ20</accession>
<protein>
    <submittedName>
        <fullName evidence="2">Uncharacterized protein</fullName>
    </submittedName>
</protein>
<evidence type="ECO:0000313" key="3">
    <source>
        <dbReference type="Proteomes" id="UP000820818"/>
    </source>
</evidence>
<comment type="caution">
    <text evidence="2">The sequence shown here is derived from an EMBL/GenBank/DDBJ whole genome shotgun (WGS) entry which is preliminary data.</text>
</comment>